<keyword evidence="3" id="KW-1185">Reference proteome</keyword>
<gene>
    <name evidence="2" type="primary">Hypp4354</name>
    <name evidence="2" type="ORF">BLAG_LOCUS22788</name>
</gene>
<accession>A0A8K0A8C9</accession>
<dbReference type="AlphaFoldDB" id="A0A8K0A8C9"/>
<feature type="compositionally biased region" description="Pro residues" evidence="1">
    <location>
        <begin position="87"/>
        <end position="96"/>
    </location>
</feature>
<reference evidence="2" key="1">
    <citation type="submission" date="2022-01" db="EMBL/GenBank/DDBJ databases">
        <authorList>
            <person name="Braso-Vives M."/>
        </authorList>
    </citation>
    <scope>NUCLEOTIDE SEQUENCE</scope>
</reference>
<evidence type="ECO:0000256" key="1">
    <source>
        <dbReference type="SAM" id="MobiDB-lite"/>
    </source>
</evidence>
<proteinExistence type="predicted"/>
<dbReference type="EMBL" id="OV696692">
    <property type="protein sequence ID" value="CAH1270539.1"/>
    <property type="molecule type" value="Genomic_DNA"/>
</dbReference>
<name>A0A8K0A8C9_BRALA</name>
<dbReference type="Proteomes" id="UP000838412">
    <property type="component" value="Chromosome 7"/>
</dbReference>
<evidence type="ECO:0000313" key="3">
    <source>
        <dbReference type="Proteomes" id="UP000838412"/>
    </source>
</evidence>
<feature type="region of interest" description="Disordered" evidence="1">
    <location>
        <begin position="65"/>
        <end position="96"/>
    </location>
</feature>
<evidence type="ECO:0000313" key="2">
    <source>
        <dbReference type="EMBL" id="CAH1270539.1"/>
    </source>
</evidence>
<sequence>MLRGLPCNMSMRGLQSMADSSMCDRKPSYLLSSLQSSIHTGYYDTKCSIHSAATSAIIKAHQFPPSRVSPGDEDGSQLAGLVMAVTPPGPPAEKPA</sequence>
<organism evidence="2 3">
    <name type="scientific">Branchiostoma lanceolatum</name>
    <name type="common">Common lancelet</name>
    <name type="synonym">Amphioxus lanceolatum</name>
    <dbReference type="NCBI Taxonomy" id="7740"/>
    <lineage>
        <taxon>Eukaryota</taxon>
        <taxon>Metazoa</taxon>
        <taxon>Chordata</taxon>
        <taxon>Cephalochordata</taxon>
        <taxon>Leptocardii</taxon>
        <taxon>Amphioxiformes</taxon>
        <taxon>Branchiostomatidae</taxon>
        <taxon>Branchiostoma</taxon>
    </lineage>
</organism>
<protein>
    <submittedName>
        <fullName evidence="2">Hypp4354 protein</fullName>
    </submittedName>
</protein>